<evidence type="ECO:0000313" key="6">
    <source>
        <dbReference type="EMBL" id="OGE42482.1"/>
    </source>
</evidence>
<dbReference type="AlphaFoldDB" id="A0A1F5KNL2"/>
<reference evidence="6 7" key="1">
    <citation type="journal article" date="2016" name="Nat. Commun.">
        <title>Thousands of microbial genomes shed light on interconnected biogeochemical processes in an aquifer system.</title>
        <authorList>
            <person name="Anantharaman K."/>
            <person name="Brown C.T."/>
            <person name="Hug L.A."/>
            <person name="Sharon I."/>
            <person name="Castelle C.J."/>
            <person name="Probst A.J."/>
            <person name="Thomas B.C."/>
            <person name="Singh A."/>
            <person name="Wilkins M.J."/>
            <person name="Karaoz U."/>
            <person name="Brodie E.L."/>
            <person name="Williams K.H."/>
            <person name="Hubbard S.S."/>
            <person name="Banfield J.F."/>
        </authorList>
    </citation>
    <scope>NUCLEOTIDE SEQUENCE [LARGE SCALE GENOMIC DNA]</scope>
</reference>
<evidence type="ECO:0000256" key="1">
    <source>
        <dbReference type="PIRSR" id="PIRSR640198-1"/>
    </source>
</evidence>
<proteinExistence type="predicted"/>
<evidence type="ECO:0000259" key="4">
    <source>
        <dbReference type="PROSITE" id="PS50987"/>
    </source>
</evidence>
<dbReference type="InterPro" id="IPR003812">
    <property type="entry name" value="Fido"/>
</dbReference>
<dbReference type="InterPro" id="IPR001845">
    <property type="entry name" value="HTH_ArsR_DNA-bd_dom"/>
</dbReference>
<feature type="domain" description="Fido" evidence="5">
    <location>
        <begin position="103"/>
        <end position="258"/>
    </location>
</feature>
<dbReference type="PANTHER" id="PTHR13504">
    <property type="entry name" value="FIDO DOMAIN-CONTAINING PROTEIN DDB_G0283145"/>
    <property type="match status" value="1"/>
</dbReference>
<protein>
    <recommendedName>
        <fullName evidence="8">Fido domain-containing protein</fullName>
    </recommendedName>
</protein>
<evidence type="ECO:0000313" key="7">
    <source>
        <dbReference type="Proteomes" id="UP000178565"/>
    </source>
</evidence>
<dbReference type="InterPro" id="IPR036388">
    <property type="entry name" value="WH-like_DNA-bd_sf"/>
</dbReference>
<evidence type="ECO:0000256" key="3">
    <source>
        <dbReference type="PIRSR" id="PIRSR640198-3"/>
    </source>
</evidence>
<evidence type="ECO:0000256" key="2">
    <source>
        <dbReference type="PIRSR" id="PIRSR640198-2"/>
    </source>
</evidence>
<feature type="active site" evidence="1">
    <location>
        <position position="192"/>
    </location>
</feature>
<dbReference type="Gene3D" id="1.10.3290.10">
    <property type="entry name" value="Fido-like domain"/>
    <property type="match status" value="1"/>
</dbReference>
<feature type="binding site" evidence="2">
    <location>
        <begin position="196"/>
        <end position="203"/>
    </location>
    <ligand>
        <name>ATP</name>
        <dbReference type="ChEBI" id="CHEBI:30616"/>
    </ligand>
</feature>
<dbReference type="Proteomes" id="UP000178565">
    <property type="component" value="Unassembled WGS sequence"/>
</dbReference>
<dbReference type="GO" id="GO:0003700">
    <property type="term" value="F:DNA-binding transcription factor activity"/>
    <property type="evidence" value="ECO:0007669"/>
    <property type="project" value="InterPro"/>
</dbReference>
<keyword evidence="2" id="KW-0547">Nucleotide-binding</keyword>
<evidence type="ECO:0008006" key="8">
    <source>
        <dbReference type="Google" id="ProtNLM"/>
    </source>
</evidence>
<name>A0A1F5KNL2_9BACT</name>
<dbReference type="SUPFAM" id="SSF46785">
    <property type="entry name" value="Winged helix' DNA-binding domain"/>
    <property type="match status" value="1"/>
</dbReference>
<feature type="domain" description="HTH arsR-type" evidence="4">
    <location>
        <begin position="274"/>
        <end position="354"/>
    </location>
</feature>
<feature type="binding site" evidence="2">
    <location>
        <begin position="234"/>
        <end position="235"/>
    </location>
    <ligand>
        <name>ATP</name>
        <dbReference type="ChEBI" id="CHEBI:30616"/>
    </ligand>
</feature>
<dbReference type="PANTHER" id="PTHR13504:SF38">
    <property type="entry name" value="FIDO DOMAIN-CONTAINING PROTEIN"/>
    <property type="match status" value="1"/>
</dbReference>
<comment type="caution">
    <text evidence="6">The sequence shown here is derived from an EMBL/GenBank/DDBJ whole genome shotgun (WGS) entry which is preliminary data.</text>
</comment>
<evidence type="ECO:0000259" key="5">
    <source>
        <dbReference type="PROSITE" id="PS51459"/>
    </source>
</evidence>
<dbReference type="Gene3D" id="1.10.10.10">
    <property type="entry name" value="Winged helix-like DNA-binding domain superfamily/Winged helix DNA-binding domain"/>
    <property type="match status" value="1"/>
</dbReference>
<dbReference type="InterPro" id="IPR040198">
    <property type="entry name" value="Fido_containing"/>
</dbReference>
<gene>
    <name evidence="6" type="ORF">A3B45_01640</name>
</gene>
<keyword evidence="2" id="KW-0067">ATP-binding</keyword>
<dbReference type="Pfam" id="PF02661">
    <property type="entry name" value="Fic"/>
    <property type="match status" value="1"/>
</dbReference>
<sequence length="354" mass="40436">MFEPKYTITATTLSNITEIAEIKAIVERSRVLPLNEAQLRRQAILRMAHTSTSIEGNKLAQFEVGKLLEGKLVRASHKDILEVENYYKALQELDKMSKRKSEITLPEILTLHKMVINGLVESSKTGKFRPADVYVVDDLGGGKEKVRFRAPDATEVSDMISDLLEWLEGAKKASIHPVVKAAILHLQFVTIHPFTDGNGRLARLLTQLQLYRDVWDFRKILVLEDYYNRDRMSYYNAENYAQGDKYQKDMDFTSWLEYFTKGFLIEARKVLEQIQSIGFGKVSKKSEQIFLDKDELQIMDFLTTTGRITSDDVSDVLNLSKRAAQLKLKKLVSSKLLHVQGSGPSTYYVLSNSR</sequence>
<dbReference type="STRING" id="1797785.A3B45_01640"/>
<dbReference type="InterPro" id="IPR036390">
    <property type="entry name" value="WH_DNA-bd_sf"/>
</dbReference>
<dbReference type="PROSITE" id="PS50987">
    <property type="entry name" value="HTH_ARSR_2"/>
    <property type="match status" value="1"/>
</dbReference>
<accession>A0A1F5KNL2</accession>
<dbReference type="EMBL" id="MFDM01000024">
    <property type="protein sequence ID" value="OGE42482.1"/>
    <property type="molecule type" value="Genomic_DNA"/>
</dbReference>
<dbReference type="PROSITE" id="PS51459">
    <property type="entry name" value="FIDO"/>
    <property type="match status" value="1"/>
</dbReference>
<organism evidence="6 7">
    <name type="scientific">Candidatus Daviesbacteria bacterium RIFCSPLOWO2_01_FULL_39_12</name>
    <dbReference type="NCBI Taxonomy" id="1797785"/>
    <lineage>
        <taxon>Bacteria</taxon>
        <taxon>Candidatus Daviesiibacteriota</taxon>
    </lineage>
</organism>
<dbReference type="SUPFAM" id="SSF140931">
    <property type="entry name" value="Fic-like"/>
    <property type="match status" value="1"/>
</dbReference>
<feature type="site" description="Important for autoinhibition of adenylyltransferase activity" evidence="3">
    <location>
        <position position="55"/>
    </location>
</feature>
<dbReference type="InterPro" id="IPR036597">
    <property type="entry name" value="Fido-like_dom_sf"/>
</dbReference>
<dbReference type="GO" id="GO:0005524">
    <property type="term" value="F:ATP binding"/>
    <property type="evidence" value="ECO:0007669"/>
    <property type="project" value="UniProtKB-KW"/>
</dbReference>